<organism evidence="2">
    <name type="scientific">marine sediment metagenome</name>
    <dbReference type="NCBI Taxonomy" id="412755"/>
    <lineage>
        <taxon>unclassified sequences</taxon>
        <taxon>metagenomes</taxon>
        <taxon>ecological metagenomes</taxon>
    </lineage>
</organism>
<comment type="caution">
    <text evidence="2">The sequence shown here is derived from an EMBL/GenBank/DDBJ whole genome shotgun (WGS) entry which is preliminary data.</text>
</comment>
<protein>
    <submittedName>
        <fullName evidence="2">Uncharacterized protein</fullName>
    </submittedName>
</protein>
<keyword evidence="1" id="KW-1133">Transmembrane helix</keyword>
<accession>A0A0F9PSW5</accession>
<keyword evidence="1" id="KW-0812">Transmembrane</keyword>
<sequence>MEALEPLALLTGFAFSAINVFKLVRQDKAQLEHYAVFVFVFLMAAATEINLFTLSGIEGSGVAFDYVSYLVTAIIGVPVAGLIHDGEKIVRLVSNGKI</sequence>
<feature type="transmembrane region" description="Helical" evidence="1">
    <location>
        <begin position="6"/>
        <end position="24"/>
    </location>
</feature>
<reference evidence="2" key="1">
    <citation type="journal article" date="2015" name="Nature">
        <title>Complex archaea that bridge the gap between prokaryotes and eukaryotes.</title>
        <authorList>
            <person name="Spang A."/>
            <person name="Saw J.H."/>
            <person name="Jorgensen S.L."/>
            <person name="Zaremba-Niedzwiedzka K."/>
            <person name="Martijn J."/>
            <person name="Lind A.E."/>
            <person name="van Eijk R."/>
            <person name="Schleper C."/>
            <person name="Guy L."/>
            <person name="Ettema T.J."/>
        </authorList>
    </citation>
    <scope>NUCLEOTIDE SEQUENCE</scope>
</reference>
<proteinExistence type="predicted"/>
<evidence type="ECO:0000313" key="2">
    <source>
        <dbReference type="EMBL" id="KKN33279.1"/>
    </source>
</evidence>
<name>A0A0F9PSW5_9ZZZZ</name>
<keyword evidence="1" id="KW-0472">Membrane</keyword>
<dbReference type="EMBL" id="LAZR01002191">
    <property type="protein sequence ID" value="KKN33279.1"/>
    <property type="molecule type" value="Genomic_DNA"/>
</dbReference>
<feature type="transmembrane region" description="Helical" evidence="1">
    <location>
        <begin position="66"/>
        <end position="83"/>
    </location>
</feature>
<gene>
    <name evidence="2" type="ORF">LCGC14_0805290</name>
</gene>
<evidence type="ECO:0000256" key="1">
    <source>
        <dbReference type="SAM" id="Phobius"/>
    </source>
</evidence>
<dbReference type="AlphaFoldDB" id="A0A0F9PSW5"/>
<feature type="transmembrane region" description="Helical" evidence="1">
    <location>
        <begin position="36"/>
        <end position="54"/>
    </location>
</feature>